<sequence length="52" mass="6232">MPLKSYEPKTHPYQVQKIKLTDNRKTRKRQAKYCPDCKETDDCIKLFSNKSK</sequence>
<evidence type="ECO:0000313" key="3">
    <source>
        <dbReference type="Proteomes" id="UP000232688"/>
    </source>
</evidence>
<proteinExistence type="predicted"/>
<protein>
    <submittedName>
        <fullName evidence="2">Uncharacterized protein</fullName>
    </submittedName>
</protein>
<feature type="compositionally biased region" description="Basic and acidic residues" evidence="1">
    <location>
        <begin position="1"/>
        <end position="10"/>
    </location>
</feature>
<dbReference type="EMBL" id="LLXH01000274">
    <property type="protein sequence ID" value="PKC69516.1"/>
    <property type="molecule type" value="Genomic_DNA"/>
</dbReference>
<feature type="region of interest" description="Disordered" evidence="1">
    <location>
        <begin position="1"/>
        <end position="25"/>
    </location>
</feature>
<dbReference type="AlphaFoldDB" id="A0A2N0S1V3"/>
<dbReference type="Proteomes" id="UP000232688">
    <property type="component" value="Unassembled WGS sequence"/>
</dbReference>
<accession>A0A2N0S1V3</accession>
<reference evidence="2 3" key="2">
    <citation type="submission" date="2017-10" db="EMBL/GenBank/DDBJ databases">
        <title>Genome analyses suggest a sexual origin of heterokaryosis in a supposedly ancient asexual fungus.</title>
        <authorList>
            <person name="Corradi N."/>
            <person name="Sedzielewska K."/>
            <person name="Noel J."/>
            <person name="Charron P."/>
            <person name="Farinelli L."/>
            <person name="Marton T."/>
            <person name="Kruger M."/>
            <person name="Pelin A."/>
            <person name="Brachmann A."/>
            <person name="Corradi N."/>
        </authorList>
    </citation>
    <scope>NUCLEOTIDE SEQUENCE [LARGE SCALE GENOMIC DNA]</scope>
    <source>
        <strain evidence="2 3">A1</strain>
    </source>
</reference>
<evidence type="ECO:0000313" key="2">
    <source>
        <dbReference type="EMBL" id="PKC69516.1"/>
    </source>
</evidence>
<reference evidence="2 3" key="1">
    <citation type="submission" date="2017-10" db="EMBL/GenBank/DDBJ databases">
        <title>Extensive intraspecific genome diversity in a model arbuscular mycorrhizal fungus.</title>
        <authorList>
            <person name="Chen E.C.H."/>
            <person name="Morin E."/>
            <person name="Baudet D."/>
            <person name="Noel J."/>
            <person name="Ndikumana S."/>
            <person name="Charron P."/>
            <person name="St-Onge C."/>
            <person name="Giorgi J."/>
            <person name="Grigoriev I.V."/>
            <person name="Roux C."/>
            <person name="Martin F.M."/>
            <person name="Corradi N."/>
        </authorList>
    </citation>
    <scope>NUCLEOTIDE SEQUENCE [LARGE SCALE GENOMIC DNA]</scope>
    <source>
        <strain evidence="2 3">A1</strain>
    </source>
</reference>
<name>A0A2N0S1V3_9GLOM</name>
<organism evidence="2 3">
    <name type="scientific">Rhizophagus irregularis</name>
    <dbReference type="NCBI Taxonomy" id="588596"/>
    <lineage>
        <taxon>Eukaryota</taxon>
        <taxon>Fungi</taxon>
        <taxon>Fungi incertae sedis</taxon>
        <taxon>Mucoromycota</taxon>
        <taxon>Glomeromycotina</taxon>
        <taxon>Glomeromycetes</taxon>
        <taxon>Glomerales</taxon>
        <taxon>Glomeraceae</taxon>
        <taxon>Rhizophagus</taxon>
    </lineage>
</organism>
<comment type="caution">
    <text evidence="2">The sequence shown here is derived from an EMBL/GenBank/DDBJ whole genome shotgun (WGS) entry which is preliminary data.</text>
</comment>
<evidence type="ECO:0000256" key="1">
    <source>
        <dbReference type="SAM" id="MobiDB-lite"/>
    </source>
</evidence>
<dbReference type="VEuPathDB" id="FungiDB:RhiirA1_415535"/>
<gene>
    <name evidence="2" type="ORF">RhiirA1_415535</name>
</gene>